<evidence type="ECO:0000313" key="8">
    <source>
        <dbReference type="Proteomes" id="UP001652623"/>
    </source>
</evidence>
<dbReference type="InterPro" id="IPR034161">
    <property type="entry name" value="Pepsin-like_plant"/>
</dbReference>
<dbReference type="PANTHER" id="PTHR47967">
    <property type="entry name" value="OS07G0603500 PROTEIN-RELATED"/>
    <property type="match status" value="1"/>
</dbReference>
<keyword evidence="6" id="KW-0472">Membrane</keyword>
<dbReference type="PROSITE" id="PS00141">
    <property type="entry name" value="ASP_PROTEASE"/>
    <property type="match status" value="1"/>
</dbReference>
<evidence type="ECO:0000256" key="4">
    <source>
        <dbReference type="ARBA" id="ARBA00022801"/>
    </source>
</evidence>
<evidence type="ECO:0000259" key="7">
    <source>
        <dbReference type="PROSITE" id="PS51767"/>
    </source>
</evidence>
<keyword evidence="2" id="KW-0645">Protease</keyword>
<feature type="transmembrane region" description="Helical" evidence="6">
    <location>
        <begin position="34"/>
        <end position="64"/>
    </location>
</feature>
<dbReference type="InterPro" id="IPR021109">
    <property type="entry name" value="Peptidase_aspartic_dom_sf"/>
</dbReference>
<comment type="similarity">
    <text evidence="1">Belongs to the peptidase A1 family.</text>
</comment>
<dbReference type="KEGG" id="zju:107428782"/>
<dbReference type="InterPro" id="IPR032861">
    <property type="entry name" value="TAXi_N"/>
</dbReference>
<dbReference type="SUPFAM" id="SSF50630">
    <property type="entry name" value="Acid proteases"/>
    <property type="match status" value="1"/>
</dbReference>
<evidence type="ECO:0000256" key="6">
    <source>
        <dbReference type="SAM" id="Phobius"/>
    </source>
</evidence>
<keyword evidence="3" id="KW-0064">Aspartyl protease</keyword>
<feature type="domain" description="Peptidase A1" evidence="7">
    <location>
        <begin position="143"/>
        <end position="500"/>
    </location>
</feature>
<evidence type="ECO:0000256" key="2">
    <source>
        <dbReference type="ARBA" id="ARBA00022670"/>
    </source>
</evidence>
<dbReference type="GeneID" id="107428782"/>
<dbReference type="CDD" id="cd05476">
    <property type="entry name" value="pepsin_A_like_plant"/>
    <property type="match status" value="1"/>
</dbReference>
<accession>A0A6P4AZM9</accession>
<sequence>MLQKNKINWKVISFLDIYKYREKDRKRREAIESIIVMMGGELVWCAALIMVALVSSAIVVVGAAESEIDGMILRVDVIHRDSTMSPMYSPSQTHWQRVTNALQRSNHHRHHHRIMSSIKSSSSPSSSEEAAAEAGVLYGKGEYLMNISIGTPPVRVIGIIDTGSDLVWTQCKPCLNCFPQKDPLFDPSSSSTNRVLSCDSKPCKFIREDTSCSSSPAGKFCNYTYTYGDGSFTTGNLSTDTLTLRLQQQAGSTSTSISFPNIIFGCGHHNEGVFGGIESGIVGLGRGPLSLVSQMASSSSAVDGKKFSYCLVNPLSSRSNSSSKMVFGENPMLSGPEVLSTPLLTNASETYYYLQVEAISVGHKKFDFQYSNNNSNSSFKGNILIDSGTTYTFMPPELYKGMDSAIRRAIKLEVAEDPTNVSSLCFRTKSDIIVDDASTVTFHFKGADVKLSSSNTFLRVQQDIVCFAFIPVDDIAIYGNIAQMDYLIGYDLDKELLYFKPTDCTSH</sequence>
<dbReference type="Pfam" id="PF14543">
    <property type="entry name" value="TAXi_N"/>
    <property type="match status" value="1"/>
</dbReference>
<protein>
    <submittedName>
        <fullName evidence="9">Aspartic proteinase CDR1</fullName>
    </submittedName>
</protein>
<reference evidence="9" key="1">
    <citation type="submission" date="2025-08" db="UniProtKB">
        <authorList>
            <consortium name="RefSeq"/>
        </authorList>
    </citation>
    <scope>IDENTIFICATION</scope>
    <source>
        <tissue evidence="9">Seedling</tissue>
    </source>
</reference>
<dbReference type="PANTHER" id="PTHR47967:SF66">
    <property type="entry name" value="ASPARTIC PROTEINASE CDR1-RELATED"/>
    <property type="match status" value="1"/>
</dbReference>
<dbReference type="RefSeq" id="XP_015894859.3">
    <property type="nucleotide sequence ID" value="XM_016039373.4"/>
</dbReference>
<dbReference type="InterPro" id="IPR001969">
    <property type="entry name" value="Aspartic_peptidase_AS"/>
</dbReference>
<dbReference type="GO" id="GO:0004190">
    <property type="term" value="F:aspartic-type endopeptidase activity"/>
    <property type="evidence" value="ECO:0007669"/>
    <property type="project" value="UniProtKB-KW"/>
</dbReference>
<dbReference type="GO" id="GO:0006508">
    <property type="term" value="P:proteolysis"/>
    <property type="evidence" value="ECO:0007669"/>
    <property type="project" value="UniProtKB-KW"/>
</dbReference>
<keyword evidence="4" id="KW-0378">Hydrolase</keyword>
<name>A0A6P4AZM9_ZIZJJ</name>
<dbReference type="InterPro" id="IPR033121">
    <property type="entry name" value="PEPTIDASE_A1"/>
</dbReference>
<gene>
    <name evidence="9" type="primary">LOC107428782</name>
</gene>
<dbReference type="Proteomes" id="UP001652623">
    <property type="component" value="Chromosome 5"/>
</dbReference>
<organism evidence="8 9">
    <name type="scientific">Ziziphus jujuba</name>
    <name type="common">Chinese jujube</name>
    <name type="synonym">Ziziphus sativa</name>
    <dbReference type="NCBI Taxonomy" id="326968"/>
    <lineage>
        <taxon>Eukaryota</taxon>
        <taxon>Viridiplantae</taxon>
        <taxon>Streptophyta</taxon>
        <taxon>Embryophyta</taxon>
        <taxon>Tracheophyta</taxon>
        <taxon>Spermatophyta</taxon>
        <taxon>Magnoliopsida</taxon>
        <taxon>eudicotyledons</taxon>
        <taxon>Gunneridae</taxon>
        <taxon>Pentapetalae</taxon>
        <taxon>rosids</taxon>
        <taxon>fabids</taxon>
        <taxon>Rosales</taxon>
        <taxon>Rhamnaceae</taxon>
        <taxon>Paliureae</taxon>
        <taxon>Ziziphus</taxon>
    </lineage>
</organism>
<dbReference type="GO" id="GO:0005576">
    <property type="term" value="C:extracellular region"/>
    <property type="evidence" value="ECO:0007669"/>
    <property type="project" value="UniProtKB-SubCell"/>
</dbReference>
<dbReference type="InParanoid" id="A0A6P4AZM9"/>
<keyword evidence="8" id="KW-1185">Reference proteome</keyword>
<keyword evidence="5" id="KW-0325">Glycoprotein</keyword>
<proteinExistence type="inferred from homology"/>
<evidence type="ECO:0000256" key="1">
    <source>
        <dbReference type="ARBA" id="ARBA00007447"/>
    </source>
</evidence>
<keyword evidence="6" id="KW-1133">Transmembrane helix</keyword>
<dbReference type="Pfam" id="PF14541">
    <property type="entry name" value="TAXi_C"/>
    <property type="match status" value="1"/>
</dbReference>
<dbReference type="InterPro" id="IPR032799">
    <property type="entry name" value="TAXi_C"/>
</dbReference>
<keyword evidence="6" id="KW-0812">Transmembrane</keyword>
<dbReference type="Gene3D" id="2.40.70.10">
    <property type="entry name" value="Acid Proteases"/>
    <property type="match status" value="2"/>
</dbReference>
<evidence type="ECO:0000256" key="3">
    <source>
        <dbReference type="ARBA" id="ARBA00022750"/>
    </source>
</evidence>
<dbReference type="PROSITE" id="PS51767">
    <property type="entry name" value="PEPTIDASE_A1"/>
    <property type="match status" value="1"/>
</dbReference>
<evidence type="ECO:0000256" key="5">
    <source>
        <dbReference type="ARBA" id="ARBA00023180"/>
    </source>
</evidence>
<dbReference type="InterPro" id="IPR051708">
    <property type="entry name" value="Plant_Aspart_Prot_A1"/>
</dbReference>
<evidence type="ECO:0000313" key="9">
    <source>
        <dbReference type="RefSeq" id="XP_015894859.3"/>
    </source>
</evidence>
<dbReference type="AlphaFoldDB" id="A0A6P4AZM9"/>